<feature type="region of interest" description="Disordered" evidence="1">
    <location>
        <begin position="49"/>
        <end position="79"/>
    </location>
</feature>
<keyword evidence="3" id="KW-1185">Reference proteome</keyword>
<organism evidence="2 3">
    <name type="scientific">Chlorella vulgaris</name>
    <name type="common">Green alga</name>
    <dbReference type="NCBI Taxonomy" id="3077"/>
    <lineage>
        <taxon>Eukaryota</taxon>
        <taxon>Viridiplantae</taxon>
        <taxon>Chlorophyta</taxon>
        <taxon>core chlorophytes</taxon>
        <taxon>Trebouxiophyceae</taxon>
        <taxon>Chlorellales</taxon>
        <taxon>Chlorellaceae</taxon>
        <taxon>Chlorella clade</taxon>
        <taxon>Chlorella</taxon>
    </lineage>
</organism>
<feature type="region of interest" description="Disordered" evidence="1">
    <location>
        <begin position="15"/>
        <end position="37"/>
    </location>
</feature>
<evidence type="ECO:0000256" key="1">
    <source>
        <dbReference type="SAM" id="MobiDB-lite"/>
    </source>
</evidence>
<dbReference type="AlphaFoldDB" id="A0A9D4TXJ3"/>
<dbReference type="EMBL" id="SIDB01000002">
    <property type="protein sequence ID" value="KAI3436851.1"/>
    <property type="molecule type" value="Genomic_DNA"/>
</dbReference>
<accession>A0A9D4TXJ3</accession>
<evidence type="ECO:0000313" key="2">
    <source>
        <dbReference type="EMBL" id="KAI3436851.1"/>
    </source>
</evidence>
<proteinExistence type="predicted"/>
<name>A0A9D4TXJ3_CHLVU</name>
<reference evidence="2" key="1">
    <citation type="journal article" date="2019" name="Plant J.">
        <title>Chlorella vulgaris genome assembly and annotation reveals the molecular basis for metabolic acclimation to high light conditions.</title>
        <authorList>
            <person name="Cecchin M."/>
            <person name="Marcolungo L."/>
            <person name="Rossato M."/>
            <person name="Girolomoni L."/>
            <person name="Cosentino E."/>
            <person name="Cuine S."/>
            <person name="Li-Beisson Y."/>
            <person name="Delledonne M."/>
            <person name="Ballottari M."/>
        </authorList>
    </citation>
    <scope>NUCLEOTIDE SEQUENCE</scope>
    <source>
        <strain evidence="2">211/11P</strain>
    </source>
</reference>
<comment type="caution">
    <text evidence="2">The sequence shown here is derived from an EMBL/GenBank/DDBJ whole genome shotgun (WGS) entry which is preliminary data.</text>
</comment>
<dbReference type="Proteomes" id="UP001055712">
    <property type="component" value="Unassembled WGS sequence"/>
</dbReference>
<gene>
    <name evidence="2" type="ORF">D9Q98_006261</name>
</gene>
<evidence type="ECO:0000313" key="3">
    <source>
        <dbReference type="Proteomes" id="UP001055712"/>
    </source>
</evidence>
<protein>
    <submittedName>
        <fullName evidence="2">Uncharacterized protein</fullName>
    </submittedName>
</protein>
<dbReference type="OrthoDB" id="542383at2759"/>
<sequence length="155" mass="16406">MLLRGVAINRITFRTPAHRPGTRSAARATGPDDSVTRGLQSALLLPKQLDLEGTGEAAASDDQAPPPPPLRNEDDPASMYVPPAMLTMDAAPDIISAATLEQWEQAYRQMAADANQLGIPTTAIPTLPPHPSAADLRVARRHLEGIIASFLSAGL</sequence>
<reference evidence="2" key="2">
    <citation type="submission" date="2020-11" db="EMBL/GenBank/DDBJ databases">
        <authorList>
            <person name="Cecchin M."/>
            <person name="Marcolungo L."/>
            <person name="Rossato M."/>
            <person name="Girolomoni L."/>
            <person name="Cosentino E."/>
            <person name="Cuine S."/>
            <person name="Li-Beisson Y."/>
            <person name="Delledonne M."/>
            <person name="Ballottari M."/>
        </authorList>
    </citation>
    <scope>NUCLEOTIDE SEQUENCE</scope>
    <source>
        <strain evidence="2">211/11P</strain>
        <tissue evidence="2">Whole cell</tissue>
    </source>
</reference>